<evidence type="ECO:0000256" key="4">
    <source>
        <dbReference type="ARBA" id="ARBA00022989"/>
    </source>
</evidence>
<keyword evidence="4 6" id="KW-1133">Transmembrane helix</keyword>
<dbReference type="GeneID" id="11542136"/>
<keyword evidence="7" id="KW-0150">Chloroplast</keyword>
<reference evidence="7" key="1">
    <citation type="journal article" date="2009" name="BMC Evol. Biol.">
        <title>Plastid genomes of two brown algae, Ectocarpus siliculosus and Fucus vesiculosus: further insights on the evolution of red-algal derived plastids.</title>
        <authorList>
            <person name="Le Corguille G."/>
            <person name="Pearson G."/>
            <person name="Valente M."/>
            <person name="Viegas C."/>
            <person name="Gschloessl B."/>
            <person name="Corre E."/>
            <person name="Bailly X."/>
            <person name="Peters A.F."/>
            <person name="Jubin C."/>
            <person name="Vacherie B."/>
            <person name="Cock J.M."/>
            <person name="Leblanc C."/>
        </authorList>
    </citation>
    <scope>NUCLEOTIDE SEQUENCE</scope>
    <source>
        <tissue evidence="7">Vegetative tissue</tissue>
    </source>
</reference>
<dbReference type="GO" id="GO:0031969">
    <property type="term" value="C:chloroplast membrane"/>
    <property type="evidence" value="ECO:0007669"/>
    <property type="project" value="UniProtKB-SubCell"/>
</dbReference>
<feature type="transmembrane region" description="Helical" evidence="6">
    <location>
        <begin position="48"/>
        <end position="68"/>
    </location>
</feature>
<organism evidence="7">
    <name type="scientific">Fucus vesiculosus</name>
    <name type="common">Bladder wrack</name>
    <dbReference type="NCBI Taxonomy" id="49266"/>
    <lineage>
        <taxon>Eukaryota</taxon>
        <taxon>Sar</taxon>
        <taxon>Stramenopiles</taxon>
        <taxon>Ochrophyta</taxon>
        <taxon>PX clade</taxon>
        <taxon>Phaeophyceae</taxon>
        <taxon>Fucales</taxon>
        <taxon>Fucaceae</taxon>
        <taxon>Fucus</taxon>
    </lineage>
</organism>
<name>D1GJG8_FUCVE</name>
<dbReference type="PANTHER" id="PTHR33510:SF5">
    <property type="entry name" value="PROTEIN TIC 20-II, CHLOROPLASTIC"/>
    <property type="match status" value="1"/>
</dbReference>
<reference evidence="7" key="2">
    <citation type="submission" date="2009-01" db="EMBL/GenBank/DDBJ databases">
        <authorList>
            <person name="Pearson G.A."/>
        </authorList>
    </citation>
    <scope>NUCLEOTIDE SEQUENCE</scope>
    <source>
        <tissue evidence="7">Vegetative tissue</tissue>
    </source>
</reference>
<feature type="transmembrane region" description="Helical" evidence="6">
    <location>
        <begin position="103"/>
        <end position="125"/>
    </location>
</feature>
<dbReference type="RefSeq" id="YP_005090041.1">
    <property type="nucleotide sequence ID" value="NC_016735.1"/>
</dbReference>
<keyword evidence="5 6" id="KW-0472">Membrane</keyword>
<sequence>MIIFRIYVISNKRTFFDVYWIEIIIFFSFLTLGFILEQKFNIKKPRKWFFEFNTVILQRLLSIFAYYIPYLDVINTHLPLIEETHPYLVRLFLPNYIAESLQIIQQIPFLPFLYLMLGYGIFIRYKLPKDRLVRFNIMYGIIIISFQGIIHELFLNFTKIFCFDSTDRSEAALLTFLGWVLIFIPCFLRALFGKYESNPFLREAIEVHLGRDGPDFVWWDRGKNNKKPK</sequence>
<dbReference type="EMBL" id="FM957154">
    <property type="protein sequence ID" value="CAX12421.1"/>
    <property type="molecule type" value="Genomic_DNA"/>
</dbReference>
<dbReference type="InterPro" id="IPR005691">
    <property type="entry name" value="Tic20"/>
</dbReference>
<dbReference type="PANTHER" id="PTHR33510">
    <property type="entry name" value="PROTEIN TIC 20-II, CHLOROPLASTIC"/>
    <property type="match status" value="1"/>
</dbReference>
<evidence type="ECO:0000256" key="2">
    <source>
        <dbReference type="ARBA" id="ARBA00009596"/>
    </source>
</evidence>
<dbReference type="AlphaFoldDB" id="D1GJG8"/>
<keyword evidence="7" id="KW-0934">Plastid</keyword>
<feature type="transmembrane region" description="Helical" evidence="6">
    <location>
        <begin position="18"/>
        <end position="36"/>
    </location>
</feature>
<comment type="subcellular location">
    <subcellularLocation>
        <location evidence="1">Plastid</location>
        <location evidence="1">Chloroplast membrane</location>
        <topology evidence="1">Multi-pass membrane protein</topology>
    </subcellularLocation>
</comment>
<evidence type="ECO:0000313" key="7">
    <source>
        <dbReference type="EMBL" id="CAX12421.1"/>
    </source>
</evidence>
<proteinExistence type="inferred from homology"/>
<accession>D1GJG8</accession>
<comment type="similarity">
    <text evidence="2">Belongs to the Tic20 family.</text>
</comment>
<feature type="transmembrane region" description="Helical" evidence="6">
    <location>
        <begin position="171"/>
        <end position="192"/>
    </location>
</feature>
<keyword evidence="3 6" id="KW-0812">Transmembrane</keyword>
<evidence type="ECO:0000256" key="5">
    <source>
        <dbReference type="ARBA" id="ARBA00023136"/>
    </source>
</evidence>
<geneLocation type="chloroplast" evidence="7"/>
<evidence type="ECO:0000256" key="1">
    <source>
        <dbReference type="ARBA" id="ARBA00004508"/>
    </source>
</evidence>
<protein>
    <submittedName>
        <fullName evidence="7">Possible ORF with ATT start codon</fullName>
    </submittedName>
</protein>
<feature type="transmembrane region" description="Helical" evidence="6">
    <location>
        <begin position="132"/>
        <end position="151"/>
    </location>
</feature>
<evidence type="ECO:0000256" key="6">
    <source>
        <dbReference type="SAM" id="Phobius"/>
    </source>
</evidence>
<evidence type="ECO:0000256" key="3">
    <source>
        <dbReference type="ARBA" id="ARBA00022692"/>
    </source>
</evidence>